<name>A0A7I9VJD7_9BACT</name>
<reference evidence="3" key="1">
    <citation type="journal article" date="2020" name="Appl. Environ. Microbiol.">
        <title>Diazotrophic Anaeromyxobacter Isolates from Soils.</title>
        <authorList>
            <person name="Masuda Y."/>
            <person name="Yamanaka H."/>
            <person name="Xu Z.X."/>
            <person name="Shiratori Y."/>
            <person name="Aono T."/>
            <person name="Amachi S."/>
            <person name="Senoo K."/>
            <person name="Itoh H."/>
        </authorList>
    </citation>
    <scope>NUCLEOTIDE SEQUENCE [LARGE SCALE GENOMIC DNA]</scope>
    <source>
        <strain evidence="3">R267</strain>
    </source>
</reference>
<feature type="coiled-coil region" evidence="1">
    <location>
        <begin position="26"/>
        <end position="95"/>
    </location>
</feature>
<organism evidence="2 3">
    <name type="scientific">Anaeromyxobacter diazotrophicus</name>
    <dbReference type="NCBI Taxonomy" id="2590199"/>
    <lineage>
        <taxon>Bacteria</taxon>
        <taxon>Pseudomonadati</taxon>
        <taxon>Myxococcota</taxon>
        <taxon>Myxococcia</taxon>
        <taxon>Myxococcales</taxon>
        <taxon>Cystobacterineae</taxon>
        <taxon>Anaeromyxobacteraceae</taxon>
        <taxon>Anaeromyxobacter</taxon>
    </lineage>
</organism>
<gene>
    <name evidence="2" type="ORF">AMYX_10400</name>
</gene>
<dbReference type="InterPro" id="IPR038495">
    <property type="entry name" value="ATPase_E_C"/>
</dbReference>
<protein>
    <submittedName>
        <fullName evidence="2">Uncharacterized protein</fullName>
    </submittedName>
</protein>
<sequence length="196" mass="20471">MAYGDLLRALSEEVARDATAAREAGAREAERLVAAARAEAAAERARALTAAAAAEQAQLARARGAAAREAEALALREARRLLEALRAEALAALRDRGASLVPRLVDELCARLGEGPAVLVADPGEEALVRAHLARAHPALAGRIEVRPAAAPRGGLELAQAGLVLDDTLPARLERAWEALEPELARRYLGAAHGGD</sequence>
<dbReference type="SUPFAM" id="SSF160527">
    <property type="entry name" value="V-type ATPase subunit E-like"/>
    <property type="match status" value="1"/>
</dbReference>
<evidence type="ECO:0000313" key="3">
    <source>
        <dbReference type="Proteomes" id="UP000503640"/>
    </source>
</evidence>
<dbReference type="AlphaFoldDB" id="A0A7I9VJD7"/>
<comment type="caution">
    <text evidence="2">The sequence shown here is derived from an EMBL/GenBank/DDBJ whole genome shotgun (WGS) entry which is preliminary data.</text>
</comment>
<evidence type="ECO:0000256" key="1">
    <source>
        <dbReference type="SAM" id="Coils"/>
    </source>
</evidence>
<dbReference type="EMBL" id="BJTG01000002">
    <property type="protein sequence ID" value="GEJ56299.1"/>
    <property type="molecule type" value="Genomic_DNA"/>
</dbReference>
<dbReference type="Proteomes" id="UP000503640">
    <property type="component" value="Unassembled WGS sequence"/>
</dbReference>
<keyword evidence="1" id="KW-0175">Coiled coil</keyword>
<proteinExistence type="predicted"/>
<evidence type="ECO:0000313" key="2">
    <source>
        <dbReference type="EMBL" id="GEJ56299.1"/>
    </source>
</evidence>
<dbReference type="Gene3D" id="3.30.2320.30">
    <property type="entry name" value="ATP synthase, E subunit, C-terminal"/>
    <property type="match status" value="1"/>
</dbReference>
<dbReference type="RefSeq" id="WP_176063639.1">
    <property type="nucleotide sequence ID" value="NZ_BJTG01000002.1"/>
</dbReference>
<accession>A0A7I9VJD7</accession>
<keyword evidence="3" id="KW-1185">Reference proteome</keyword>